<evidence type="ECO:0000256" key="8">
    <source>
        <dbReference type="ARBA" id="ARBA00022723"/>
    </source>
</evidence>
<evidence type="ECO:0000259" key="12">
    <source>
        <dbReference type="PROSITE" id="PS50991"/>
    </source>
</evidence>
<comment type="similarity">
    <text evidence="2 11">Belongs to the alpha-IPM synthase/homocitrate synthase family. LeuA type 1 subfamily.</text>
</comment>
<dbReference type="EC" id="2.3.3.13" evidence="3 11"/>
<dbReference type="Pfam" id="PF00682">
    <property type="entry name" value="HMGL-like"/>
    <property type="match status" value="1"/>
</dbReference>
<dbReference type="Gene3D" id="3.30.160.270">
    <property type="match status" value="1"/>
</dbReference>
<evidence type="ECO:0000256" key="7">
    <source>
        <dbReference type="ARBA" id="ARBA00022679"/>
    </source>
</evidence>
<keyword evidence="7 11" id="KW-0808">Transferase</keyword>
<evidence type="ECO:0000256" key="5">
    <source>
        <dbReference type="ARBA" id="ARBA00022430"/>
    </source>
</evidence>
<dbReference type="SUPFAM" id="SSF51569">
    <property type="entry name" value="Aldolase"/>
    <property type="match status" value="1"/>
</dbReference>
<dbReference type="PANTHER" id="PTHR10277:SF9">
    <property type="entry name" value="2-ISOPROPYLMALATE SYNTHASE 1, CHLOROPLASTIC-RELATED"/>
    <property type="match status" value="1"/>
</dbReference>
<dbReference type="PROSITE" id="PS00815">
    <property type="entry name" value="AIPM_HOMOCIT_SYNTH_1"/>
    <property type="match status" value="1"/>
</dbReference>
<evidence type="ECO:0000256" key="11">
    <source>
        <dbReference type="HAMAP-Rule" id="MF_01025"/>
    </source>
</evidence>
<organism evidence="13 14">
    <name type="scientific">Campylobacter concisus</name>
    <dbReference type="NCBI Taxonomy" id="199"/>
    <lineage>
        <taxon>Bacteria</taxon>
        <taxon>Pseudomonadati</taxon>
        <taxon>Campylobacterota</taxon>
        <taxon>Epsilonproteobacteria</taxon>
        <taxon>Campylobacterales</taxon>
        <taxon>Campylobacteraceae</taxon>
        <taxon>Campylobacter</taxon>
    </lineage>
</organism>
<dbReference type="InterPro" id="IPR013709">
    <property type="entry name" value="2-isopropylmalate_synth_dimer"/>
</dbReference>
<comment type="cofactor">
    <cofactor evidence="11">
        <name>Mn(2+)</name>
        <dbReference type="ChEBI" id="CHEBI:29035"/>
    </cofactor>
</comment>
<comment type="pathway">
    <text evidence="1 11">Amino-acid biosynthesis; L-leucine biosynthesis; L-leucine from 3-methyl-2-oxobutanoate: step 1/4.</text>
</comment>
<dbReference type="GO" id="GO:0009098">
    <property type="term" value="P:L-leucine biosynthetic process"/>
    <property type="evidence" value="ECO:0007669"/>
    <property type="project" value="UniProtKB-UniRule"/>
</dbReference>
<proteinExistence type="inferred from homology"/>
<dbReference type="Gene3D" id="3.20.20.70">
    <property type="entry name" value="Aldolase class I"/>
    <property type="match status" value="1"/>
</dbReference>
<feature type="region of interest" description="Regulatory domain" evidence="11">
    <location>
        <begin position="391"/>
        <end position="504"/>
    </location>
</feature>
<keyword evidence="8 11" id="KW-0479">Metal-binding</keyword>
<dbReference type="InterPro" id="IPR000891">
    <property type="entry name" value="PYR_CT"/>
</dbReference>
<dbReference type="Pfam" id="PF08502">
    <property type="entry name" value="LeuA_dimer"/>
    <property type="match status" value="1"/>
</dbReference>
<dbReference type="NCBIfam" id="TIGR00973">
    <property type="entry name" value="leuA_bact"/>
    <property type="match status" value="1"/>
</dbReference>
<comment type="function">
    <text evidence="11">Catalyzes the condensation of the acetyl group of acetyl-CoA with 3-methyl-2-oxobutanoate (2-ketoisovalerate) to form 3-carboxy-3-hydroxy-4-methylpentanoate (2-isopropylmalate).</text>
</comment>
<dbReference type="InterPro" id="IPR005671">
    <property type="entry name" value="LeuA_bact_synth"/>
</dbReference>
<evidence type="ECO:0000256" key="6">
    <source>
        <dbReference type="ARBA" id="ARBA00022605"/>
    </source>
</evidence>
<protein>
    <recommendedName>
        <fullName evidence="4 11">2-isopropylmalate synthase</fullName>
        <ecNumber evidence="3 11">2.3.3.13</ecNumber>
    </recommendedName>
    <alternativeName>
        <fullName evidence="11">Alpha-IPM synthase</fullName>
    </alternativeName>
    <alternativeName>
        <fullName evidence="11">Alpha-isopropylmalate synthase</fullName>
    </alternativeName>
</protein>
<evidence type="ECO:0000256" key="1">
    <source>
        <dbReference type="ARBA" id="ARBA00004689"/>
    </source>
</evidence>
<dbReference type="GO" id="GO:0005737">
    <property type="term" value="C:cytoplasm"/>
    <property type="evidence" value="ECO:0007669"/>
    <property type="project" value="UniProtKB-UniRule"/>
</dbReference>
<sequence length="504" mass="54348">MDKNKIIIFDTTLRDGEQSPGASMNTAEKLQIALQLERLGVDVMEAGFAAASPGDFDAVNQIAKQASNITVCSLARAVERDIKAAGEALAPAKNKRIHTFIATSPIHMQYKLKMSPDEVIRRAVEAVQYSKTFCDDVEFSCEDACRSEMSFLKEICDAAINAGAKTINIPDTVGYLYPEEITARISEIVKFIGDRAVVSVHNHNDLGMATANSLAAIKAGARQVEGTINGIGERAGNAALEEIVMAIKTRQDVFAPLYTGIISKEIYPTSRLIASITGIEPQPNKAIVGKNAFAHESGIHQDGVLKHKETYEIISAESIGLEKNSLVLGKHSGRHAFKDKLASLGFDLDSDALNKAFEKFKELADKKKEIFDDDIRALVAEEITKIPQAYEIIGLLQSSGGSLASASMSIKHNDEIISDSALGNGTADAIFKVIDRISGINGTLKDYKVTAVSQGKDALAKVDVKVEFEGKTAVMGHGLDIDTMMASAKAYVGALNSYLRIHKN</sequence>
<dbReference type="InterPro" id="IPR002034">
    <property type="entry name" value="AIPM/Hcit_synth_CS"/>
</dbReference>
<dbReference type="SMART" id="SM00917">
    <property type="entry name" value="LeuA_dimer"/>
    <property type="match status" value="1"/>
</dbReference>
<dbReference type="InterPro" id="IPR054691">
    <property type="entry name" value="LeuA/HCS_post-cat"/>
</dbReference>
<feature type="binding site" evidence="11">
    <location>
        <position position="203"/>
    </location>
    <ligand>
        <name>Mn(2+)</name>
        <dbReference type="ChEBI" id="CHEBI:29035"/>
    </ligand>
</feature>
<evidence type="ECO:0000256" key="10">
    <source>
        <dbReference type="ARBA" id="ARBA00023304"/>
    </source>
</evidence>
<dbReference type="GO" id="GO:0030145">
    <property type="term" value="F:manganese ion binding"/>
    <property type="evidence" value="ECO:0007669"/>
    <property type="project" value="UniProtKB-UniRule"/>
</dbReference>
<dbReference type="FunFam" id="1.10.238.260:FF:000001">
    <property type="entry name" value="2-isopropylmalate synthase"/>
    <property type="match status" value="1"/>
</dbReference>
<comment type="subunit">
    <text evidence="11">Homodimer.</text>
</comment>
<keyword evidence="5 11" id="KW-0432">Leucine biosynthesis</keyword>
<dbReference type="PROSITE" id="PS00816">
    <property type="entry name" value="AIPM_HOMOCIT_SYNTH_2"/>
    <property type="match status" value="1"/>
</dbReference>
<evidence type="ECO:0000256" key="3">
    <source>
        <dbReference type="ARBA" id="ARBA00012973"/>
    </source>
</evidence>
<dbReference type="Gene3D" id="1.10.238.260">
    <property type="match status" value="1"/>
</dbReference>
<feature type="binding site" evidence="11">
    <location>
        <position position="237"/>
    </location>
    <ligand>
        <name>Mn(2+)</name>
        <dbReference type="ChEBI" id="CHEBI:29035"/>
    </ligand>
</feature>
<feature type="binding site" evidence="11">
    <location>
        <position position="201"/>
    </location>
    <ligand>
        <name>Mn(2+)</name>
        <dbReference type="ChEBI" id="CHEBI:29035"/>
    </ligand>
</feature>
<dbReference type="GO" id="GO:0003852">
    <property type="term" value="F:2-isopropylmalate synthase activity"/>
    <property type="evidence" value="ECO:0007669"/>
    <property type="project" value="UniProtKB-UniRule"/>
</dbReference>
<comment type="caution">
    <text evidence="13">The sequence shown here is derived from an EMBL/GenBank/DDBJ whole genome shotgun (WGS) entry which is preliminary data.</text>
</comment>
<gene>
    <name evidence="11" type="primary">leuA</name>
    <name evidence="13" type="ORF">B9N65_03110</name>
</gene>
<keyword evidence="11" id="KW-0963">Cytoplasm</keyword>
<feature type="domain" description="Pyruvate carboxyltransferase" evidence="12">
    <location>
        <begin position="6"/>
        <end position="267"/>
    </location>
</feature>
<dbReference type="PROSITE" id="PS50991">
    <property type="entry name" value="PYR_CT"/>
    <property type="match status" value="1"/>
</dbReference>
<dbReference type="InterPro" id="IPR013785">
    <property type="entry name" value="Aldolase_TIM"/>
</dbReference>
<evidence type="ECO:0000256" key="4">
    <source>
        <dbReference type="ARBA" id="ARBA00018198"/>
    </source>
</evidence>
<comment type="catalytic activity">
    <reaction evidence="11">
        <text>3-methyl-2-oxobutanoate + acetyl-CoA + H2O = (2S)-2-isopropylmalate + CoA + H(+)</text>
        <dbReference type="Rhea" id="RHEA:21524"/>
        <dbReference type="ChEBI" id="CHEBI:1178"/>
        <dbReference type="ChEBI" id="CHEBI:11851"/>
        <dbReference type="ChEBI" id="CHEBI:15377"/>
        <dbReference type="ChEBI" id="CHEBI:15378"/>
        <dbReference type="ChEBI" id="CHEBI:57287"/>
        <dbReference type="ChEBI" id="CHEBI:57288"/>
        <dbReference type="EC" id="2.3.3.13"/>
    </reaction>
</comment>
<evidence type="ECO:0000313" key="13">
    <source>
        <dbReference type="EMBL" id="OUT08470.1"/>
    </source>
</evidence>
<accession>A0A1Y5MIQ0</accession>
<dbReference type="SUPFAM" id="SSF110921">
    <property type="entry name" value="2-isopropylmalate synthase LeuA, allosteric (dimerisation) domain"/>
    <property type="match status" value="1"/>
</dbReference>
<keyword evidence="10 11" id="KW-0100">Branched-chain amino acid biosynthesis</keyword>
<keyword evidence="9 11" id="KW-0464">Manganese</keyword>
<dbReference type="HAMAP" id="MF_01025">
    <property type="entry name" value="LeuA_type1"/>
    <property type="match status" value="1"/>
</dbReference>
<dbReference type="CDD" id="cd07940">
    <property type="entry name" value="DRE_TIM_IPMS"/>
    <property type="match status" value="1"/>
</dbReference>
<evidence type="ECO:0000256" key="2">
    <source>
        <dbReference type="ARBA" id="ARBA00009396"/>
    </source>
</evidence>
<reference evidence="13 14" key="1">
    <citation type="submission" date="2017-04" db="EMBL/GenBank/DDBJ databases">
        <title>Complete genome of Campylobacter concisus ATCC 33237T and draft genomes for an additional eight well characterized C. concisus strains.</title>
        <authorList>
            <person name="Cornelius A.J."/>
            <person name="Miller W.G."/>
            <person name="Lastovica A.J."/>
            <person name="On S.L."/>
            <person name="French N.P."/>
            <person name="Vandenberg O."/>
            <person name="Biggs P.J."/>
        </authorList>
    </citation>
    <scope>NUCLEOTIDE SEQUENCE [LARGE SCALE GENOMIC DNA]</scope>
    <source>
        <strain evidence="13 14">CCUG 19995</strain>
    </source>
</reference>
<feature type="binding site" evidence="11">
    <location>
        <position position="15"/>
    </location>
    <ligand>
        <name>Mn(2+)</name>
        <dbReference type="ChEBI" id="CHEBI:29035"/>
    </ligand>
</feature>
<keyword evidence="6 11" id="KW-0028">Amino-acid biosynthesis</keyword>
<dbReference type="EMBL" id="NDYN01000002">
    <property type="protein sequence ID" value="OUT08470.1"/>
    <property type="molecule type" value="Genomic_DNA"/>
</dbReference>
<dbReference type="Pfam" id="PF22617">
    <property type="entry name" value="HCS_D2"/>
    <property type="match status" value="1"/>
</dbReference>
<evidence type="ECO:0000313" key="14">
    <source>
        <dbReference type="Proteomes" id="UP000196317"/>
    </source>
</evidence>
<dbReference type="PANTHER" id="PTHR10277">
    <property type="entry name" value="HOMOCITRATE SYNTHASE-RELATED"/>
    <property type="match status" value="1"/>
</dbReference>
<dbReference type="AlphaFoldDB" id="A0A1Y5MIQ0"/>
<evidence type="ECO:0000256" key="9">
    <source>
        <dbReference type="ARBA" id="ARBA00023211"/>
    </source>
</evidence>
<name>A0A1Y5MIQ0_9BACT</name>
<dbReference type="InterPro" id="IPR036230">
    <property type="entry name" value="LeuA_allosteric_dom_sf"/>
</dbReference>
<dbReference type="RefSeq" id="WP_087582758.1">
    <property type="nucleotide sequence ID" value="NZ_NDYN01000002.1"/>
</dbReference>
<dbReference type="InterPro" id="IPR050073">
    <property type="entry name" value="2-IPM_HCS-like"/>
</dbReference>
<dbReference type="Proteomes" id="UP000196317">
    <property type="component" value="Unassembled WGS sequence"/>
</dbReference>
<dbReference type="GO" id="GO:0003985">
    <property type="term" value="F:acetyl-CoA C-acetyltransferase activity"/>
    <property type="evidence" value="ECO:0007669"/>
    <property type="project" value="UniProtKB-UniRule"/>
</dbReference>
<dbReference type="UniPathway" id="UPA00048">
    <property type="reaction ID" value="UER00070"/>
</dbReference>
<dbReference type="FunFam" id="3.20.20.70:FF:000010">
    <property type="entry name" value="2-isopropylmalate synthase"/>
    <property type="match status" value="1"/>
</dbReference>
<dbReference type="NCBIfam" id="NF002086">
    <property type="entry name" value="PRK00915.1-3"/>
    <property type="match status" value="1"/>
</dbReference>